<evidence type="ECO:0000313" key="6">
    <source>
        <dbReference type="Proteomes" id="UP001155241"/>
    </source>
</evidence>
<comment type="caution">
    <text evidence="5">The sequence shown here is derived from an EMBL/GenBank/DDBJ whole genome shotgun (WGS) entry which is preliminary data.</text>
</comment>
<gene>
    <name evidence="5" type="ORF">NG895_20220</name>
</gene>
<dbReference type="RefSeq" id="WP_252854344.1">
    <property type="nucleotide sequence ID" value="NZ_JAMXLR010000072.1"/>
</dbReference>
<dbReference type="PANTHER" id="PTHR46847:SF1">
    <property type="entry name" value="D-ALLOSE-BINDING PERIPLASMIC PROTEIN-RELATED"/>
    <property type="match status" value="1"/>
</dbReference>
<dbReference type="EMBL" id="JAMXLR010000072">
    <property type="protein sequence ID" value="MCO6046230.1"/>
    <property type="molecule type" value="Genomic_DNA"/>
</dbReference>
<organism evidence="5 6">
    <name type="scientific">Aeoliella straminimaris</name>
    <dbReference type="NCBI Taxonomy" id="2954799"/>
    <lineage>
        <taxon>Bacteria</taxon>
        <taxon>Pseudomonadati</taxon>
        <taxon>Planctomycetota</taxon>
        <taxon>Planctomycetia</taxon>
        <taxon>Pirellulales</taxon>
        <taxon>Lacipirellulaceae</taxon>
        <taxon>Aeoliella</taxon>
    </lineage>
</organism>
<keyword evidence="3" id="KW-0732">Signal</keyword>
<feature type="domain" description="Periplasmic binding protein" evidence="4">
    <location>
        <begin position="38"/>
        <end position="300"/>
    </location>
</feature>
<sequence length="335" mass="36204">MINKWPFWFVVVVALIGILVYRKTIPAETIPSPPPKRIAFVTGGTGDYWQAAINGAKAAAEERGIELVVKMPEQAENAAEQMELLSAVATAKVDAVAVSPLDESGQISVINALAAEKPVVTFDSDAPQSTRHGYVGTSNYSAGQMAGTLVKTAIPNGGKVVVLMANTSKLNMQDRKAGFQMRIAESPVPEESTVDPRYNVIDYLTDDGDSQKCEELLNTKLDEHPDLACVVAMNSRQGPIVARVLKQRDLVGQVKAITFDTPQETLAAVDEGVVFATIAQDPYAYGYEAVVMIDKLCRGDKRYLPVVGRGAMHVSVEPIKQADVADFRKRASSRP</sequence>
<dbReference type="InterPro" id="IPR025997">
    <property type="entry name" value="SBP_2_dom"/>
</dbReference>
<dbReference type="InterPro" id="IPR028082">
    <property type="entry name" value="Peripla_BP_I"/>
</dbReference>
<comment type="subcellular location">
    <subcellularLocation>
        <location evidence="1">Cell envelope</location>
    </subcellularLocation>
</comment>
<keyword evidence="6" id="KW-1185">Reference proteome</keyword>
<dbReference type="GO" id="GO:0030246">
    <property type="term" value="F:carbohydrate binding"/>
    <property type="evidence" value="ECO:0007669"/>
    <property type="project" value="UniProtKB-ARBA"/>
</dbReference>
<dbReference type="Proteomes" id="UP001155241">
    <property type="component" value="Unassembled WGS sequence"/>
</dbReference>
<proteinExistence type="inferred from homology"/>
<comment type="similarity">
    <text evidence="2">Belongs to the bacterial solute-binding protein 2 family.</text>
</comment>
<name>A0A9X2FC65_9BACT</name>
<evidence type="ECO:0000256" key="2">
    <source>
        <dbReference type="ARBA" id="ARBA00007639"/>
    </source>
</evidence>
<evidence type="ECO:0000259" key="4">
    <source>
        <dbReference type="Pfam" id="PF13407"/>
    </source>
</evidence>
<protein>
    <submittedName>
        <fullName evidence="5">Substrate-binding domain-containing protein</fullName>
    </submittedName>
</protein>
<accession>A0A9X2FC65</accession>
<evidence type="ECO:0000313" key="5">
    <source>
        <dbReference type="EMBL" id="MCO6046230.1"/>
    </source>
</evidence>
<reference evidence="5" key="1">
    <citation type="submission" date="2022-06" db="EMBL/GenBank/DDBJ databases">
        <title>Aeoliella straminimaris, a novel planctomycete from sediments.</title>
        <authorList>
            <person name="Vitorino I.R."/>
            <person name="Lage O.M."/>
        </authorList>
    </citation>
    <scope>NUCLEOTIDE SEQUENCE</scope>
    <source>
        <strain evidence="5">ICT_H6.2</strain>
    </source>
</reference>
<dbReference type="GO" id="GO:0030313">
    <property type="term" value="C:cell envelope"/>
    <property type="evidence" value="ECO:0007669"/>
    <property type="project" value="UniProtKB-SubCell"/>
</dbReference>
<dbReference type="PANTHER" id="PTHR46847">
    <property type="entry name" value="D-ALLOSE-BINDING PERIPLASMIC PROTEIN-RELATED"/>
    <property type="match status" value="1"/>
</dbReference>
<evidence type="ECO:0000256" key="1">
    <source>
        <dbReference type="ARBA" id="ARBA00004196"/>
    </source>
</evidence>
<evidence type="ECO:0000256" key="3">
    <source>
        <dbReference type="ARBA" id="ARBA00022729"/>
    </source>
</evidence>
<dbReference type="Gene3D" id="3.40.50.2300">
    <property type="match status" value="2"/>
</dbReference>
<dbReference type="Pfam" id="PF13407">
    <property type="entry name" value="Peripla_BP_4"/>
    <property type="match status" value="1"/>
</dbReference>
<dbReference type="AlphaFoldDB" id="A0A9X2FC65"/>
<dbReference type="SUPFAM" id="SSF53822">
    <property type="entry name" value="Periplasmic binding protein-like I"/>
    <property type="match status" value="1"/>
</dbReference>